<evidence type="ECO:0000256" key="16">
    <source>
        <dbReference type="ARBA" id="ARBA00048586"/>
    </source>
</evidence>
<evidence type="ECO:0000256" key="5">
    <source>
        <dbReference type="ARBA" id="ARBA00013170"/>
    </source>
</evidence>
<evidence type="ECO:0000256" key="6">
    <source>
        <dbReference type="ARBA" id="ARBA00014944"/>
    </source>
</evidence>
<evidence type="ECO:0000256" key="17">
    <source>
        <dbReference type="RuleBase" id="RU003750"/>
    </source>
</evidence>
<evidence type="ECO:0000256" key="18">
    <source>
        <dbReference type="SAM" id="Phobius"/>
    </source>
</evidence>
<comment type="catalytic activity">
    <reaction evidence="16">
        <text>a CDP-1,2-diacyl-sn-glycerol + sn-glycerol 3-phosphate = a 1,2-diacyl-sn-glycero-3-phospho-(1'-sn-glycero-3'-phosphate) + CMP + H(+)</text>
        <dbReference type="Rhea" id="RHEA:12593"/>
        <dbReference type="ChEBI" id="CHEBI:15378"/>
        <dbReference type="ChEBI" id="CHEBI:57597"/>
        <dbReference type="ChEBI" id="CHEBI:58332"/>
        <dbReference type="ChEBI" id="CHEBI:60110"/>
        <dbReference type="ChEBI" id="CHEBI:60377"/>
        <dbReference type="EC" id="2.7.8.5"/>
    </reaction>
</comment>
<dbReference type="InterPro" id="IPR050324">
    <property type="entry name" value="CDP-alcohol_PTase-I"/>
</dbReference>
<proteinExistence type="inferred from homology"/>
<gene>
    <name evidence="19" type="ORF">H9754_06415</name>
</gene>
<feature type="transmembrane region" description="Helical" evidence="18">
    <location>
        <begin position="150"/>
        <end position="172"/>
    </location>
</feature>
<comment type="function">
    <text evidence="1">This protein catalyzes the committed step to the synthesis of the acidic phospholipids.</text>
</comment>
<accession>A0A9D2PG74</accession>
<comment type="caution">
    <text evidence="19">The sequence shown here is derived from an EMBL/GenBank/DDBJ whole genome shotgun (WGS) entry which is preliminary data.</text>
</comment>
<keyword evidence="13" id="KW-0594">Phospholipid biosynthesis</keyword>
<dbReference type="PANTHER" id="PTHR14269:SF62">
    <property type="entry name" value="CDP-DIACYLGLYCEROL--GLYCEROL-3-PHOSPHATE 3-PHOSPHATIDYLTRANSFERASE 1, CHLOROPLASTIC"/>
    <property type="match status" value="1"/>
</dbReference>
<dbReference type="InterPro" id="IPR000462">
    <property type="entry name" value="CDP-OH_P_trans"/>
</dbReference>
<keyword evidence="10 18" id="KW-1133">Transmembrane helix</keyword>
<evidence type="ECO:0000256" key="9">
    <source>
        <dbReference type="ARBA" id="ARBA00022692"/>
    </source>
</evidence>
<organism evidence="19 20">
    <name type="scientific">Candidatus Anaerostipes avistercoris</name>
    <dbReference type="NCBI Taxonomy" id="2838462"/>
    <lineage>
        <taxon>Bacteria</taxon>
        <taxon>Bacillati</taxon>
        <taxon>Bacillota</taxon>
        <taxon>Clostridia</taxon>
        <taxon>Lachnospirales</taxon>
        <taxon>Lachnospiraceae</taxon>
        <taxon>Anaerostipes</taxon>
    </lineage>
</organism>
<dbReference type="Proteomes" id="UP000823904">
    <property type="component" value="Unassembled WGS sequence"/>
</dbReference>
<evidence type="ECO:0000256" key="2">
    <source>
        <dbReference type="ARBA" id="ARBA00004141"/>
    </source>
</evidence>
<comment type="similarity">
    <text evidence="4 17">Belongs to the CDP-alcohol phosphatidyltransferase class-I family.</text>
</comment>
<dbReference type="GO" id="GO:0046474">
    <property type="term" value="P:glycerophospholipid biosynthetic process"/>
    <property type="evidence" value="ECO:0007669"/>
    <property type="project" value="TreeGrafter"/>
</dbReference>
<evidence type="ECO:0000256" key="3">
    <source>
        <dbReference type="ARBA" id="ARBA00005042"/>
    </source>
</evidence>
<dbReference type="PROSITE" id="PS00379">
    <property type="entry name" value="CDP_ALCOHOL_P_TRANSF"/>
    <property type="match status" value="1"/>
</dbReference>
<keyword evidence="14" id="KW-1208">Phospholipid metabolism</keyword>
<keyword evidence="7" id="KW-0444">Lipid biosynthesis</keyword>
<comment type="pathway">
    <text evidence="3">Phospholipid metabolism; phosphatidylglycerol biosynthesis; phosphatidylglycerol from CDP-diacylglycerol: step 1/2.</text>
</comment>
<evidence type="ECO:0000313" key="19">
    <source>
        <dbReference type="EMBL" id="HJC50196.1"/>
    </source>
</evidence>
<keyword evidence="9 18" id="KW-0812">Transmembrane</keyword>
<evidence type="ECO:0000313" key="20">
    <source>
        <dbReference type="Proteomes" id="UP000823904"/>
    </source>
</evidence>
<dbReference type="Gene3D" id="1.20.120.1760">
    <property type="match status" value="1"/>
</dbReference>
<evidence type="ECO:0000256" key="14">
    <source>
        <dbReference type="ARBA" id="ARBA00023264"/>
    </source>
</evidence>
<dbReference type="AlphaFoldDB" id="A0A9D2PG74"/>
<evidence type="ECO:0000256" key="8">
    <source>
        <dbReference type="ARBA" id="ARBA00022679"/>
    </source>
</evidence>
<sequence length="187" mass="21395">MKRKHQILTIPNLMSLFRLCLIPLIVWLYHEKEMYGLAAFALVISGITDVADGIVARRFDMVSDFGKAFDPVADKLTQFAMLVCLAVRFQWILVPMCLILVKEIMTGILKVIVIRRTGIVEGADWHGKATTVLLYITIFLHLAWYDIPDVWSITLTALCTVMMVISFVLYGIRNLRILKEQKIHKNT</sequence>
<dbReference type="InterPro" id="IPR004570">
    <property type="entry name" value="Phosphatidylglycerol_P_synth"/>
</dbReference>
<evidence type="ECO:0000256" key="15">
    <source>
        <dbReference type="ARBA" id="ARBA00033018"/>
    </source>
</evidence>
<keyword evidence="11" id="KW-0443">Lipid metabolism</keyword>
<evidence type="ECO:0000256" key="4">
    <source>
        <dbReference type="ARBA" id="ARBA00010441"/>
    </source>
</evidence>
<feature type="transmembrane region" description="Helical" evidence="18">
    <location>
        <begin position="79"/>
        <end position="101"/>
    </location>
</feature>
<dbReference type="InterPro" id="IPR043130">
    <property type="entry name" value="CDP-OH_PTrfase_TM_dom"/>
</dbReference>
<reference evidence="19" key="1">
    <citation type="journal article" date="2021" name="PeerJ">
        <title>Extensive microbial diversity within the chicken gut microbiome revealed by metagenomics and culture.</title>
        <authorList>
            <person name="Gilroy R."/>
            <person name="Ravi A."/>
            <person name="Getino M."/>
            <person name="Pursley I."/>
            <person name="Horton D.L."/>
            <person name="Alikhan N.F."/>
            <person name="Baker D."/>
            <person name="Gharbi K."/>
            <person name="Hall N."/>
            <person name="Watson M."/>
            <person name="Adriaenssens E.M."/>
            <person name="Foster-Nyarko E."/>
            <person name="Jarju S."/>
            <person name="Secka A."/>
            <person name="Antonio M."/>
            <person name="Oren A."/>
            <person name="Chaudhuri R.R."/>
            <person name="La Ragione R."/>
            <person name="Hildebrand F."/>
            <person name="Pallen M.J."/>
        </authorList>
    </citation>
    <scope>NUCLEOTIDE SEQUENCE</scope>
    <source>
        <strain evidence="19">ChiSjej3B21-8574</strain>
    </source>
</reference>
<dbReference type="EMBL" id="DWWD01000024">
    <property type="protein sequence ID" value="HJC50196.1"/>
    <property type="molecule type" value="Genomic_DNA"/>
</dbReference>
<evidence type="ECO:0000256" key="10">
    <source>
        <dbReference type="ARBA" id="ARBA00022989"/>
    </source>
</evidence>
<evidence type="ECO:0000256" key="12">
    <source>
        <dbReference type="ARBA" id="ARBA00023136"/>
    </source>
</evidence>
<protein>
    <recommendedName>
        <fullName evidence="6">CDP-diacylglycerol--glycerol-3-phosphate 3-phosphatidyltransferase</fullName>
        <ecNumber evidence="5">2.7.8.5</ecNumber>
    </recommendedName>
    <alternativeName>
        <fullName evidence="15">Phosphatidylglycerophosphate synthase</fullName>
    </alternativeName>
</protein>
<evidence type="ECO:0000256" key="7">
    <source>
        <dbReference type="ARBA" id="ARBA00022516"/>
    </source>
</evidence>
<keyword evidence="8 17" id="KW-0808">Transferase</keyword>
<reference evidence="19" key="2">
    <citation type="submission" date="2021-04" db="EMBL/GenBank/DDBJ databases">
        <authorList>
            <person name="Gilroy R."/>
        </authorList>
    </citation>
    <scope>NUCLEOTIDE SEQUENCE</scope>
    <source>
        <strain evidence="19">ChiSjej3B21-8574</strain>
    </source>
</reference>
<evidence type="ECO:0000256" key="11">
    <source>
        <dbReference type="ARBA" id="ARBA00023098"/>
    </source>
</evidence>
<comment type="subcellular location">
    <subcellularLocation>
        <location evidence="2">Membrane</location>
        <topology evidence="2">Multi-pass membrane protein</topology>
    </subcellularLocation>
</comment>
<evidence type="ECO:0000256" key="13">
    <source>
        <dbReference type="ARBA" id="ARBA00023209"/>
    </source>
</evidence>
<dbReference type="Pfam" id="PF01066">
    <property type="entry name" value="CDP-OH_P_transf"/>
    <property type="match status" value="1"/>
</dbReference>
<name>A0A9D2PG74_9FIRM</name>
<feature type="transmembrane region" description="Helical" evidence="18">
    <location>
        <begin position="125"/>
        <end position="144"/>
    </location>
</feature>
<evidence type="ECO:0000256" key="1">
    <source>
        <dbReference type="ARBA" id="ARBA00003973"/>
    </source>
</evidence>
<dbReference type="EC" id="2.7.8.5" evidence="5"/>
<dbReference type="PIRSF" id="PIRSF000847">
    <property type="entry name" value="Phos_ph_gly_syn"/>
    <property type="match status" value="1"/>
</dbReference>
<feature type="transmembrane region" description="Helical" evidence="18">
    <location>
        <begin position="12"/>
        <end position="30"/>
    </location>
</feature>
<keyword evidence="12 18" id="KW-0472">Membrane</keyword>
<dbReference type="PANTHER" id="PTHR14269">
    <property type="entry name" value="CDP-DIACYLGLYCEROL--GLYCEROL-3-PHOSPHATE 3-PHOSPHATIDYLTRANSFERASE-RELATED"/>
    <property type="match status" value="1"/>
</dbReference>
<dbReference type="GO" id="GO:0008444">
    <property type="term" value="F:CDP-diacylglycerol-glycerol-3-phosphate 3-phosphatidyltransferase activity"/>
    <property type="evidence" value="ECO:0007669"/>
    <property type="project" value="UniProtKB-EC"/>
</dbReference>
<dbReference type="GO" id="GO:0016020">
    <property type="term" value="C:membrane"/>
    <property type="evidence" value="ECO:0007669"/>
    <property type="project" value="UniProtKB-SubCell"/>
</dbReference>
<dbReference type="InterPro" id="IPR048254">
    <property type="entry name" value="CDP_ALCOHOL_P_TRANSF_CS"/>
</dbReference>